<organism evidence="2 3">
    <name type="scientific">Tanacetum coccineum</name>
    <dbReference type="NCBI Taxonomy" id="301880"/>
    <lineage>
        <taxon>Eukaryota</taxon>
        <taxon>Viridiplantae</taxon>
        <taxon>Streptophyta</taxon>
        <taxon>Embryophyta</taxon>
        <taxon>Tracheophyta</taxon>
        <taxon>Spermatophyta</taxon>
        <taxon>Magnoliopsida</taxon>
        <taxon>eudicotyledons</taxon>
        <taxon>Gunneridae</taxon>
        <taxon>Pentapetalae</taxon>
        <taxon>asterids</taxon>
        <taxon>campanulids</taxon>
        <taxon>Asterales</taxon>
        <taxon>Asteraceae</taxon>
        <taxon>Asteroideae</taxon>
        <taxon>Anthemideae</taxon>
        <taxon>Anthemidinae</taxon>
        <taxon>Tanacetum</taxon>
    </lineage>
</organism>
<dbReference type="Proteomes" id="UP001151760">
    <property type="component" value="Unassembled WGS sequence"/>
</dbReference>
<accession>A0ABQ4X5J7</accession>
<protein>
    <recommendedName>
        <fullName evidence="4">Reverse transcriptase domain-containing protein</fullName>
    </recommendedName>
</protein>
<dbReference type="EMBL" id="BQNB010009209">
    <property type="protein sequence ID" value="GJS60260.1"/>
    <property type="molecule type" value="Genomic_DNA"/>
</dbReference>
<evidence type="ECO:0008006" key="4">
    <source>
        <dbReference type="Google" id="ProtNLM"/>
    </source>
</evidence>
<dbReference type="PANTHER" id="PTHR46148:SF59">
    <property type="entry name" value="NUCLEOTIDYLTRANSFERASE, RIBONUCLEASE H"/>
    <property type="match status" value="1"/>
</dbReference>
<gene>
    <name evidence="2" type="ORF">Tco_0655044</name>
</gene>
<keyword evidence="3" id="KW-1185">Reference proteome</keyword>
<proteinExistence type="predicted"/>
<feature type="region of interest" description="Disordered" evidence="1">
    <location>
        <begin position="228"/>
        <end position="248"/>
    </location>
</feature>
<evidence type="ECO:0000313" key="2">
    <source>
        <dbReference type="EMBL" id="GJS60260.1"/>
    </source>
</evidence>
<reference evidence="2" key="1">
    <citation type="journal article" date="2022" name="Int. J. Mol. Sci.">
        <title>Draft Genome of Tanacetum Coccineum: Genomic Comparison of Closely Related Tanacetum-Family Plants.</title>
        <authorList>
            <person name="Yamashiro T."/>
            <person name="Shiraishi A."/>
            <person name="Nakayama K."/>
            <person name="Satake H."/>
        </authorList>
    </citation>
    <scope>NUCLEOTIDE SEQUENCE</scope>
</reference>
<comment type="caution">
    <text evidence="2">The sequence shown here is derived from an EMBL/GenBank/DDBJ whole genome shotgun (WGS) entry which is preliminary data.</text>
</comment>
<sequence length="282" mass="32352">MRNVTFHVSNLKKCLTDANLHVPLEEIKVDKTLRFVEEHVEIMDHEVKKLKRSRIPIVKVRWNSKRGPEFIWEQEDFMRSKYPRLFANSAEENTNCLMLEDTELTKVGGSSADELVIDSNDMDFRKGLHKHARRNRDVNRVENIPVTFESEEHYFGSFFYPLLEETRCELASSMEIMYKENTLYDVTIGPWKNQIGQFLTQRPASASEGRPMSGLDPTTHASVTFTTSAKLAKPNNQNTPSTSIIDPTLSPSAITHIIIKRGDDTTCQGSHHPDTSQHHRKL</sequence>
<reference evidence="2" key="2">
    <citation type="submission" date="2022-01" db="EMBL/GenBank/DDBJ databases">
        <authorList>
            <person name="Yamashiro T."/>
            <person name="Shiraishi A."/>
            <person name="Satake H."/>
            <person name="Nakayama K."/>
        </authorList>
    </citation>
    <scope>NUCLEOTIDE SEQUENCE</scope>
</reference>
<evidence type="ECO:0000313" key="3">
    <source>
        <dbReference type="Proteomes" id="UP001151760"/>
    </source>
</evidence>
<dbReference type="PANTHER" id="PTHR46148">
    <property type="entry name" value="CHROMO DOMAIN-CONTAINING PROTEIN"/>
    <property type="match status" value="1"/>
</dbReference>
<name>A0ABQ4X5J7_9ASTR</name>
<evidence type="ECO:0000256" key="1">
    <source>
        <dbReference type="SAM" id="MobiDB-lite"/>
    </source>
</evidence>